<dbReference type="FunFam" id="3.30.200.20:FF:000124">
    <property type="entry name" value="Cyclin-dependent kinase 4"/>
    <property type="match status" value="1"/>
</dbReference>
<dbReference type="PANTHER" id="PTHR24056">
    <property type="entry name" value="CELL DIVISION PROTEIN KINASE"/>
    <property type="match status" value="1"/>
</dbReference>
<dbReference type="GO" id="GO:0005737">
    <property type="term" value="C:cytoplasm"/>
    <property type="evidence" value="ECO:0000318"/>
    <property type="project" value="GO_Central"/>
</dbReference>
<dbReference type="Pfam" id="PF00069">
    <property type="entry name" value="Pkinase"/>
    <property type="match status" value="1"/>
</dbReference>
<dbReference type="InterPro" id="IPR011009">
    <property type="entry name" value="Kinase-like_dom_sf"/>
</dbReference>
<dbReference type="GO" id="GO:0005524">
    <property type="term" value="F:ATP binding"/>
    <property type="evidence" value="ECO:0007669"/>
    <property type="project" value="UniProtKB-KW"/>
</dbReference>
<comment type="similarity">
    <text evidence="1">Belongs to the protein kinase superfamily. CMGC Ser/Thr protein kinase family. CDC2/CDKX subfamily.</text>
</comment>
<dbReference type="Proteomes" id="UP000001542">
    <property type="component" value="Unassembled WGS sequence"/>
</dbReference>
<dbReference type="OMA" id="FPREANI"/>
<name>A2DTY3_TRIV3</name>
<dbReference type="GO" id="GO:0005634">
    <property type="term" value="C:nucleus"/>
    <property type="evidence" value="ECO:0000318"/>
    <property type="project" value="GO_Central"/>
</dbReference>
<dbReference type="KEGG" id="tva:4774137"/>
<protein>
    <recommendedName>
        <fullName evidence="2">cyclin-dependent kinase</fullName>
        <ecNumber evidence="2">2.7.11.22</ecNumber>
    </recommendedName>
</protein>
<dbReference type="Gene3D" id="3.30.200.20">
    <property type="entry name" value="Phosphorylase Kinase, domain 1"/>
    <property type="match status" value="1"/>
</dbReference>
<keyword evidence="3" id="KW-0723">Serine/threonine-protein kinase</keyword>
<dbReference type="InParanoid" id="A2DTY3"/>
<keyword evidence="6 11" id="KW-0418">Kinase</keyword>
<keyword evidence="7" id="KW-0067">ATP-binding</keyword>
<evidence type="ECO:0000256" key="6">
    <source>
        <dbReference type="ARBA" id="ARBA00022777"/>
    </source>
</evidence>
<keyword evidence="12" id="KW-1185">Reference proteome</keyword>
<evidence type="ECO:0000256" key="5">
    <source>
        <dbReference type="ARBA" id="ARBA00022741"/>
    </source>
</evidence>
<comment type="catalytic activity">
    <reaction evidence="8">
        <text>L-threonyl-[protein] + ATP = O-phospho-L-threonyl-[protein] + ADP + H(+)</text>
        <dbReference type="Rhea" id="RHEA:46608"/>
        <dbReference type="Rhea" id="RHEA-COMP:11060"/>
        <dbReference type="Rhea" id="RHEA-COMP:11605"/>
        <dbReference type="ChEBI" id="CHEBI:15378"/>
        <dbReference type="ChEBI" id="CHEBI:30013"/>
        <dbReference type="ChEBI" id="CHEBI:30616"/>
        <dbReference type="ChEBI" id="CHEBI:61977"/>
        <dbReference type="ChEBI" id="CHEBI:456216"/>
        <dbReference type="EC" id="2.7.11.22"/>
    </reaction>
</comment>
<evidence type="ECO:0000313" key="12">
    <source>
        <dbReference type="Proteomes" id="UP000001542"/>
    </source>
</evidence>
<organism evidence="11 12">
    <name type="scientific">Trichomonas vaginalis (strain ATCC PRA-98 / G3)</name>
    <dbReference type="NCBI Taxonomy" id="412133"/>
    <lineage>
        <taxon>Eukaryota</taxon>
        <taxon>Metamonada</taxon>
        <taxon>Parabasalia</taxon>
        <taxon>Trichomonadida</taxon>
        <taxon>Trichomonadidae</taxon>
        <taxon>Trichomonas</taxon>
    </lineage>
</organism>
<comment type="catalytic activity">
    <reaction evidence="9">
        <text>L-seryl-[protein] + ATP = O-phospho-L-seryl-[protein] + ADP + H(+)</text>
        <dbReference type="Rhea" id="RHEA:17989"/>
        <dbReference type="Rhea" id="RHEA-COMP:9863"/>
        <dbReference type="Rhea" id="RHEA-COMP:11604"/>
        <dbReference type="ChEBI" id="CHEBI:15378"/>
        <dbReference type="ChEBI" id="CHEBI:29999"/>
        <dbReference type="ChEBI" id="CHEBI:30616"/>
        <dbReference type="ChEBI" id="CHEBI:83421"/>
        <dbReference type="ChEBI" id="CHEBI:456216"/>
        <dbReference type="EC" id="2.7.11.22"/>
    </reaction>
</comment>
<dbReference type="SUPFAM" id="SSF56112">
    <property type="entry name" value="Protein kinase-like (PK-like)"/>
    <property type="match status" value="1"/>
</dbReference>
<dbReference type="Gene3D" id="1.10.510.10">
    <property type="entry name" value="Transferase(Phosphotransferase) domain 1"/>
    <property type="match status" value="1"/>
</dbReference>
<dbReference type="EMBL" id="DS113246">
    <property type="protein sequence ID" value="EAY16130.1"/>
    <property type="molecule type" value="Genomic_DNA"/>
</dbReference>
<dbReference type="SMR" id="A2DTY3"/>
<dbReference type="CDD" id="cd07829">
    <property type="entry name" value="STKc_CDK_like"/>
    <property type="match status" value="1"/>
</dbReference>
<dbReference type="GO" id="GO:0004693">
    <property type="term" value="F:cyclin-dependent protein serine/threonine kinase activity"/>
    <property type="evidence" value="ECO:0000318"/>
    <property type="project" value="GO_Central"/>
</dbReference>
<dbReference type="PANTHER" id="PTHR24056:SF254">
    <property type="entry name" value="CYCLIN-DEPENDENT KINASE 2"/>
    <property type="match status" value="1"/>
</dbReference>
<proteinExistence type="inferred from homology"/>
<evidence type="ECO:0000256" key="4">
    <source>
        <dbReference type="ARBA" id="ARBA00022679"/>
    </source>
</evidence>
<evidence type="ECO:0000313" key="11">
    <source>
        <dbReference type="EMBL" id="EAY16130.1"/>
    </source>
</evidence>
<dbReference type="GO" id="GO:0000307">
    <property type="term" value="C:cyclin-dependent protein kinase holoenzyme complex"/>
    <property type="evidence" value="ECO:0000318"/>
    <property type="project" value="GO_Central"/>
</dbReference>
<gene>
    <name evidence="11" type="ORF">TVAG_465180</name>
</gene>
<keyword evidence="5" id="KW-0547">Nucleotide-binding</keyword>
<reference evidence="11" key="2">
    <citation type="journal article" date="2007" name="Science">
        <title>Draft genome sequence of the sexually transmitted pathogen Trichomonas vaginalis.</title>
        <authorList>
            <person name="Carlton J.M."/>
            <person name="Hirt R.P."/>
            <person name="Silva J.C."/>
            <person name="Delcher A.L."/>
            <person name="Schatz M."/>
            <person name="Zhao Q."/>
            <person name="Wortman J.R."/>
            <person name="Bidwell S.L."/>
            <person name="Alsmark U.C.M."/>
            <person name="Besteiro S."/>
            <person name="Sicheritz-Ponten T."/>
            <person name="Noel C.J."/>
            <person name="Dacks J.B."/>
            <person name="Foster P.G."/>
            <person name="Simillion C."/>
            <person name="Van de Peer Y."/>
            <person name="Miranda-Saavedra D."/>
            <person name="Barton G.J."/>
            <person name="Westrop G.D."/>
            <person name="Mueller S."/>
            <person name="Dessi D."/>
            <person name="Fiori P.L."/>
            <person name="Ren Q."/>
            <person name="Paulsen I."/>
            <person name="Zhang H."/>
            <person name="Bastida-Corcuera F.D."/>
            <person name="Simoes-Barbosa A."/>
            <person name="Brown M.T."/>
            <person name="Hayes R.D."/>
            <person name="Mukherjee M."/>
            <person name="Okumura C.Y."/>
            <person name="Schneider R."/>
            <person name="Smith A.J."/>
            <person name="Vanacova S."/>
            <person name="Villalvazo M."/>
            <person name="Haas B.J."/>
            <person name="Pertea M."/>
            <person name="Feldblyum T.V."/>
            <person name="Utterback T.R."/>
            <person name="Shu C.L."/>
            <person name="Osoegawa K."/>
            <person name="de Jong P.J."/>
            <person name="Hrdy I."/>
            <person name="Horvathova L."/>
            <person name="Zubacova Z."/>
            <person name="Dolezal P."/>
            <person name="Malik S.B."/>
            <person name="Logsdon J.M. Jr."/>
            <person name="Henze K."/>
            <person name="Gupta A."/>
            <person name="Wang C.C."/>
            <person name="Dunne R.L."/>
            <person name="Upcroft J.A."/>
            <person name="Upcroft P."/>
            <person name="White O."/>
            <person name="Salzberg S.L."/>
            <person name="Tang P."/>
            <person name="Chiu C.-H."/>
            <person name="Lee Y.-S."/>
            <person name="Embley T.M."/>
            <person name="Coombs G.H."/>
            <person name="Mottram J.C."/>
            <person name="Tachezy J."/>
            <person name="Fraser-Liggett C.M."/>
            <person name="Johnson P.J."/>
        </authorList>
    </citation>
    <scope>NUCLEOTIDE SEQUENCE [LARGE SCALE GENOMIC DNA]</scope>
    <source>
        <strain evidence="11">G3</strain>
    </source>
</reference>
<evidence type="ECO:0000256" key="8">
    <source>
        <dbReference type="ARBA" id="ARBA00047811"/>
    </source>
</evidence>
<evidence type="ECO:0000256" key="3">
    <source>
        <dbReference type="ARBA" id="ARBA00022527"/>
    </source>
</evidence>
<dbReference type="GO" id="GO:0000082">
    <property type="term" value="P:G1/S transition of mitotic cell cycle"/>
    <property type="evidence" value="ECO:0000318"/>
    <property type="project" value="GO_Central"/>
</dbReference>
<evidence type="ECO:0000259" key="10">
    <source>
        <dbReference type="PROSITE" id="PS50011"/>
    </source>
</evidence>
<dbReference type="GO" id="GO:0010468">
    <property type="term" value="P:regulation of gene expression"/>
    <property type="evidence" value="ECO:0000318"/>
    <property type="project" value="GO_Central"/>
</dbReference>
<evidence type="ECO:0000256" key="9">
    <source>
        <dbReference type="ARBA" id="ARBA00048367"/>
    </source>
</evidence>
<dbReference type="PROSITE" id="PS50011">
    <property type="entry name" value="PROTEIN_KINASE_DOM"/>
    <property type="match status" value="1"/>
</dbReference>
<dbReference type="eggNOG" id="KOG0594">
    <property type="taxonomic scope" value="Eukaryota"/>
</dbReference>
<evidence type="ECO:0000256" key="2">
    <source>
        <dbReference type="ARBA" id="ARBA00012425"/>
    </source>
</evidence>
<dbReference type="GO" id="GO:0010389">
    <property type="term" value="P:regulation of G2/M transition of mitotic cell cycle"/>
    <property type="evidence" value="ECO:0000318"/>
    <property type="project" value="GO_Central"/>
</dbReference>
<dbReference type="GO" id="GO:0030332">
    <property type="term" value="F:cyclin binding"/>
    <property type="evidence" value="ECO:0000318"/>
    <property type="project" value="GO_Central"/>
</dbReference>
<dbReference type="InterPro" id="IPR050108">
    <property type="entry name" value="CDK"/>
</dbReference>
<accession>A2DTY3</accession>
<dbReference type="GO" id="GO:0007165">
    <property type="term" value="P:signal transduction"/>
    <property type="evidence" value="ECO:0000318"/>
    <property type="project" value="GO_Central"/>
</dbReference>
<keyword evidence="4" id="KW-0808">Transferase</keyword>
<dbReference type="EC" id="2.7.11.22" evidence="2"/>
<sequence>MISGYLIGDKITEGTSPVIYKATDLRSNEIVALKVSKMDQEEDGVTISSMREITTLRNMSHPNIITLREVITENEQLAVAFEYMAKNLRQFLEKRSRPLDPPLLQSYAYQLLSGINYIHSVGYIHQQIEPSNILINAKGLLKIGGFGKARAYHHPMSRSVNTSQLLWYTAPELLVGTDYYGLGIDVWSAGCIIAEMARGQVLFPGDSNIDMLARISNILGQPSEEEWPEFYRVINKMSLHLSEDFYSCFNNINPELVDLIKKLLTLNPANRISANEALLHPYFKDIPHQFVEFFSYNIGD</sequence>
<feature type="domain" description="Protein kinase" evidence="10">
    <location>
        <begin position="5"/>
        <end position="283"/>
    </location>
</feature>
<dbReference type="InterPro" id="IPR000719">
    <property type="entry name" value="Prot_kinase_dom"/>
</dbReference>
<dbReference type="RefSeq" id="XP_001328353.1">
    <property type="nucleotide sequence ID" value="XM_001328318.1"/>
</dbReference>
<dbReference type="VEuPathDB" id="TrichDB:TVAG_465180"/>
<dbReference type="VEuPathDB" id="TrichDB:TVAGG3_0719020"/>
<evidence type="ECO:0000256" key="7">
    <source>
        <dbReference type="ARBA" id="ARBA00022840"/>
    </source>
</evidence>
<evidence type="ECO:0000256" key="1">
    <source>
        <dbReference type="ARBA" id="ARBA00006485"/>
    </source>
</evidence>
<reference evidence="11" key="1">
    <citation type="submission" date="2006-10" db="EMBL/GenBank/DDBJ databases">
        <authorList>
            <person name="Amadeo P."/>
            <person name="Zhao Q."/>
            <person name="Wortman J."/>
            <person name="Fraser-Liggett C."/>
            <person name="Carlton J."/>
        </authorList>
    </citation>
    <scope>NUCLEOTIDE SEQUENCE</scope>
    <source>
        <strain evidence="11">G3</strain>
    </source>
</reference>
<dbReference type="STRING" id="5722.A2DTY3"/>
<dbReference type="FunFam" id="1.10.510.10:FF:000611">
    <property type="entry name" value="CMGC family protein kinase"/>
    <property type="match status" value="1"/>
</dbReference>
<dbReference type="AlphaFoldDB" id="A2DTY3"/>